<dbReference type="OrthoDB" id="9778331at2"/>
<dbReference type="InterPro" id="IPR023090">
    <property type="entry name" value="UPF0702_alpha/beta_dom_sf"/>
</dbReference>
<sequence length="155" mass="17409">MKVIDLLNYELYFRTTIVTVYALFLFRAGSARLLGKYSPLDLIITIVIGAVLGASIVGTLPLLSSLVSTSLIVIIHRSLLFISFKYDRIGHFIRGNEQVVVKDGQYIEKNLQKTTLTPADILQALRVQQGEITIKNVYRSFVEPDGRISFIMNSE</sequence>
<dbReference type="GO" id="GO:0005886">
    <property type="term" value="C:plasma membrane"/>
    <property type="evidence" value="ECO:0007669"/>
    <property type="project" value="UniProtKB-SubCell"/>
</dbReference>
<evidence type="ECO:0000256" key="2">
    <source>
        <dbReference type="ARBA" id="ARBA00006448"/>
    </source>
</evidence>
<dbReference type="Pfam" id="PF04239">
    <property type="entry name" value="DUF421"/>
    <property type="match status" value="1"/>
</dbReference>
<dbReference type="RefSeq" id="WP_115330696.1">
    <property type="nucleotide sequence ID" value="NZ_CAAAHP010000001.1"/>
</dbReference>
<evidence type="ECO:0000256" key="3">
    <source>
        <dbReference type="ARBA" id="ARBA00022475"/>
    </source>
</evidence>
<dbReference type="Proteomes" id="UP000254794">
    <property type="component" value="Unassembled WGS sequence"/>
</dbReference>
<proteinExistence type="inferred from homology"/>
<keyword evidence="5 7" id="KW-1133">Transmembrane helix</keyword>
<reference evidence="9 10" key="1">
    <citation type="submission" date="2018-06" db="EMBL/GenBank/DDBJ databases">
        <authorList>
            <consortium name="Pathogen Informatics"/>
            <person name="Doyle S."/>
        </authorList>
    </citation>
    <scope>NUCLEOTIDE SEQUENCE [LARGE SCALE GENOMIC DNA]</scope>
    <source>
        <strain evidence="9 10">NCTC13316</strain>
    </source>
</reference>
<keyword evidence="6 7" id="KW-0472">Membrane</keyword>
<organism evidence="9 10">
    <name type="scientific">Legionella busanensis</name>
    <dbReference type="NCBI Taxonomy" id="190655"/>
    <lineage>
        <taxon>Bacteria</taxon>
        <taxon>Pseudomonadati</taxon>
        <taxon>Pseudomonadota</taxon>
        <taxon>Gammaproteobacteria</taxon>
        <taxon>Legionellales</taxon>
        <taxon>Legionellaceae</taxon>
        <taxon>Legionella</taxon>
    </lineage>
</organism>
<dbReference type="AlphaFoldDB" id="A0A378JS91"/>
<dbReference type="EMBL" id="UGOD01000001">
    <property type="protein sequence ID" value="STX51032.1"/>
    <property type="molecule type" value="Genomic_DNA"/>
</dbReference>
<keyword evidence="4 7" id="KW-0812">Transmembrane</keyword>
<evidence type="ECO:0000313" key="9">
    <source>
        <dbReference type="EMBL" id="STX51032.1"/>
    </source>
</evidence>
<dbReference type="PANTHER" id="PTHR34582:SF6">
    <property type="entry name" value="UPF0702 TRANSMEMBRANE PROTEIN YCAP"/>
    <property type="match status" value="1"/>
</dbReference>
<gene>
    <name evidence="9" type="ORF">NCTC13316_01122</name>
</gene>
<evidence type="ECO:0000256" key="1">
    <source>
        <dbReference type="ARBA" id="ARBA00004651"/>
    </source>
</evidence>
<dbReference type="PANTHER" id="PTHR34582">
    <property type="entry name" value="UPF0702 TRANSMEMBRANE PROTEIN YCAP"/>
    <property type="match status" value="1"/>
</dbReference>
<dbReference type="Gene3D" id="3.30.240.20">
    <property type="entry name" value="bsu07140 like domains"/>
    <property type="match status" value="1"/>
</dbReference>
<evidence type="ECO:0000259" key="8">
    <source>
        <dbReference type="Pfam" id="PF04239"/>
    </source>
</evidence>
<keyword evidence="3" id="KW-1003">Cell membrane</keyword>
<feature type="domain" description="YetF C-terminal" evidence="8">
    <location>
        <begin position="85"/>
        <end position="155"/>
    </location>
</feature>
<evidence type="ECO:0000256" key="7">
    <source>
        <dbReference type="SAM" id="Phobius"/>
    </source>
</evidence>
<evidence type="ECO:0000256" key="5">
    <source>
        <dbReference type="ARBA" id="ARBA00022989"/>
    </source>
</evidence>
<feature type="transmembrane region" description="Helical" evidence="7">
    <location>
        <begin position="42"/>
        <end position="60"/>
    </location>
</feature>
<evidence type="ECO:0000256" key="4">
    <source>
        <dbReference type="ARBA" id="ARBA00022692"/>
    </source>
</evidence>
<protein>
    <submittedName>
        <fullName evidence="9">Protein of uncharacterized function (DUF421)</fullName>
    </submittedName>
</protein>
<evidence type="ECO:0000313" key="10">
    <source>
        <dbReference type="Proteomes" id="UP000254794"/>
    </source>
</evidence>
<accession>A0A378JS91</accession>
<keyword evidence="10" id="KW-1185">Reference proteome</keyword>
<feature type="transmembrane region" description="Helical" evidence="7">
    <location>
        <begin position="12"/>
        <end position="30"/>
    </location>
</feature>
<name>A0A378JS91_9GAMM</name>
<dbReference type="InterPro" id="IPR007353">
    <property type="entry name" value="DUF421"/>
</dbReference>
<evidence type="ECO:0000256" key="6">
    <source>
        <dbReference type="ARBA" id="ARBA00023136"/>
    </source>
</evidence>
<comment type="subcellular location">
    <subcellularLocation>
        <location evidence="1">Cell membrane</location>
        <topology evidence="1">Multi-pass membrane protein</topology>
    </subcellularLocation>
</comment>
<comment type="similarity">
    <text evidence="2">Belongs to the UPF0702 family.</text>
</comment>